<accession>C3Y878</accession>
<evidence type="ECO:0000313" key="2">
    <source>
        <dbReference type="EMBL" id="EEN63547.1"/>
    </source>
</evidence>
<name>C3Y878_BRAFL</name>
<sequence>MFMAWLRFNLTADLLPNTNRTPADRADHQPTTNRPIPELPFRAECFEHFKTFGWNSRTPADSAERQPNAIRLSRTPADYSRLAPESLLNHSREPNSAMCNLGIRLPMCSGIISLSEHVLDTGRQRHPASHSWNRSRARLRLWLEFQRYRARLPPRWKSSGTIHTAHLAGFPATLFNTTSIPRWNSSGTIHTASLAGFPAALFHTASLAGNPAALLNTASLAGNPVAQFHTASLAGYPAALFNTASLAGNPAAQFNTASLAGNPAALFNTASLAGNPAALRGGGGSLL</sequence>
<reference evidence="2" key="1">
    <citation type="journal article" date="2008" name="Nature">
        <title>The amphioxus genome and the evolution of the chordate karyotype.</title>
        <authorList>
            <consortium name="US DOE Joint Genome Institute (JGI-PGF)"/>
            <person name="Putnam N.H."/>
            <person name="Butts T."/>
            <person name="Ferrier D.E.K."/>
            <person name="Furlong R.F."/>
            <person name="Hellsten U."/>
            <person name="Kawashima T."/>
            <person name="Robinson-Rechavi M."/>
            <person name="Shoguchi E."/>
            <person name="Terry A."/>
            <person name="Yu J.-K."/>
            <person name="Benito-Gutierrez E.L."/>
            <person name="Dubchak I."/>
            <person name="Garcia-Fernandez J."/>
            <person name="Gibson-Brown J.J."/>
            <person name="Grigoriev I.V."/>
            <person name="Horton A.C."/>
            <person name="de Jong P.J."/>
            <person name="Jurka J."/>
            <person name="Kapitonov V.V."/>
            <person name="Kohara Y."/>
            <person name="Kuroki Y."/>
            <person name="Lindquist E."/>
            <person name="Lucas S."/>
            <person name="Osoegawa K."/>
            <person name="Pennacchio L.A."/>
            <person name="Salamov A.A."/>
            <person name="Satou Y."/>
            <person name="Sauka-Spengler T."/>
            <person name="Schmutz J."/>
            <person name="Shin-I T."/>
            <person name="Toyoda A."/>
            <person name="Bronner-Fraser M."/>
            <person name="Fujiyama A."/>
            <person name="Holland L.Z."/>
            <person name="Holland P.W.H."/>
            <person name="Satoh N."/>
            <person name="Rokhsar D.S."/>
        </authorList>
    </citation>
    <scope>NUCLEOTIDE SEQUENCE [LARGE SCALE GENOMIC DNA]</scope>
    <source>
        <strain evidence="2">S238N-H82</strain>
        <tissue evidence="2">Testes</tissue>
    </source>
</reference>
<evidence type="ECO:0000256" key="1">
    <source>
        <dbReference type="SAM" id="MobiDB-lite"/>
    </source>
</evidence>
<protein>
    <submittedName>
        <fullName evidence="2">Uncharacterized protein</fullName>
    </submittedName>
</protein>
<dbReference type="AlphaFoldDB" id="C3Y878"/>
<dbReference type="EMBL" id="GG666491">
    <property type="protein sequence ID" value="EEN63547.1"/>
    <property type="molecule type" value="Genomic_DNA"/>
</dbReference>
<dbReference type="InParanoid" id="C3Y878"/>
<feature type="region of interest" description="Disordered" evidence="1">
    <location>
        <begin position="16"/>
        <end position="37"/>
    </location>
</feature>
<gene>
    <name evidence="2" type="ORF">BRAFLDRAFT_106485</name>
</gene>
<organism>
    <name type="scientific">Branchiostoma floridae</name>
    <name type="common">Florida lancelet</name>
    <name type="synonym">Amphioxus</name>
    <dbReference type="NCBI Taxonomy" id="7739"/>
    <lineage>
        <taxon>Eukaryota</taxon>
        <taxon>Metazoa</taxon>
        <taxon>Chordata</taxon>
        <taxon>Cephalochordata</taxon>
        <taxon>Leptocardii</taxon>
        <taxon>Amphioxiformes</taxon>
        <taxon>Branchiostomatidae</taxon>
        <taxon>Branchiostoma</taxon>
    </lineage>
</organism>
<proteinExistence type="predicted"/>